<evidence type="ECO:0000256" key="2">
    <source>
        <dbReference type="SAM" id="MobiDB-lite"/>
    </source>
</evidence>
<dbReference type="Gene3D" id="2.60.40.1260">
    <property type="entry name" value="Lamin Tail domain"/>
    <property type="match status" value="1"/>
</dbReference>
<dbReference type="RefSeq" id="WP_091509388.1">
    <property type="nucleotide sequence ID" value="NZ_FOLE01000002.1"/>
</dbReference>
<gene>
    <name evidence="5" type="ORF">SAMN05421780_102490</name>
</gene>
<evidence type="ECO:0000256" key="3">
    <source>
        <dbReference type="SAM" id="SignalP"/>
    </source>
</evidence>
<feature type="domain" description="LTD" evidence="4">
    <location>
        <begin position="839"/>
        <end position="963"/>
    </location>
</feature>
<sequence length="1659" mass="177364">MKKLLLACLYMCLGGGVAHAQLTDTFADGDFTSNPTWSGDAADFTVASEKLRSNSATANATFALSTPSTLATQAQWDFSIELQFNTSSTNYVDIWLTASEADLKSTTNEGYFVRIGNTADEISLYKKVGTTSTKLIDGTDGVTNFSSNSFRIFVTRDAANLWTLKHAPVSSSAFTTEGTATDASFTTSAYFGFSIKQSTASFFSKHFFDEINVGNLVIDTQFPDLSSVTVQSANTLRLVFNEAVLSDSAQIASNYTVNNGVGVATSAVMDGAYAVLLTFANNFAANQLSTLTVTDIADLSGNVMPIEAEINFTYVPPYVAQYRDIVINEIFADETPQIGLPAAEFLELYNASTTQAINLQGFVLSDATGSITLPSYTMQPNSYLVLCATSQVANFQAYGNVLGVSLPSLNNTGELLTLKNAAGTVLDAVDYKTAWYNDAVKANGGWSLEQINPLTLCTGSNNWTASVNPAGGTPATANSVLNTAPDVVAPLISAVTVLSSNQLQITFNERMDSTSLQTGAYAISGGLSVATAKSVYPDYKIALLTLASPLTAGLLYELNISNVKDCIGNLIGTNTNTFGLGAKAAYNELVISEIFADETPQVGLPLYEFLEITNRSAKVIDIGGMLVADTSGGGHLPTNTTLLPNEKVIVCGTTAASQYATFGRTFGISNFPSLNNTGETLLLRNTDGTLVFAVTYSDTWYQDEVKKQGGWTLEMIDTQNPCGGASNWRASYNTNGGTPAATNSIVASNPDNTPPQLTGVQVLSATQIVAIFSEPLDSLQALSATYQISGGIGVNAATVRRYQYDRVYITYSGTLVTGEFYTFTASNVRDCAGNLQTSTTYSFGQGAKPAYNELVISEILADETPQVGLPQYEFLELTNRSNRILDVSGMLVADTSGGGHLPANTTLLPNEKVIVCGTTAASQYAPLGRTFGIASFPSLNNSGETLLLRNTDGTLVFAVTYSDAWYQDEVKKQGGWALEMIDTQNPCGGASNWRASNNANGGTPAATNSVAGTNPDNTPPQLTGVQVLSATQLVAIFNEPLDSLQALSAAYQISGGISVSNATVRRYQYDRIYVTFSGALVARQTYTFTASNVRDCAGNLQSSTTVNFGQGRQPLWHELLITEIYADESPSMGLPEYEFLELYNNTDLTISLDGCTLSDATSRVKLPSVNLLPRQRVIVCGTSAQTAYSAYGTAYGISSFPTLNSSGDNMSIRNAAGQLICSVNYTDDWYGDAAKADGGWSLEMVDTQNPCGGASNWRASENPQGGTPAAPNSIAASNPDNTPPQILTASVLDAQTLQLQFSEALDSAATASSATVFSIDNGLTVTSQTIPAAQFDVVTLHLAAPMDYNKVYTLTISNLKDCAGNVAATASITFVRPEPADTSDILLNEVLFNPPTSGVDFVELYNHSNKYIDLKGWALANWSDNVLSNIKTITQTYILPPADYVAITTDKNATRRDFPKAIESKMLEMPSLPSYNDGDGTVILVNPQGKIVQRFDYDEKFHFPLLDDVNGVSLERISFDAPVNQPSSWQSAAANAGYGTPTLPNSQRINNLTSSGTMTIEPKAFTPDNDGDRDFTTIRYKFNSGNATINLSIYDDQGRLVRRLAQNQLVGSEGFYTWDGAFDNGQKARIGLYMMLMEITEPNGHKASYKESVAVGAKF</sequence>
<dbReference type="Pfam" id="PF13205">
    <property type="entry name" value="Big_5"/>
    <property type="match status" value="3"/>
</dbReference>
<protein>
    <submittedName>
        <fullName evidence="5">C-terminal domain of CHU protein family protein</fullName>
    </submittedName>
</protein>
<dbReference type="PROSITE" id="PS51841">
    <property type="entry name" value="LTD"/>
    <property type="match status" value="5"/>
</dbReference>
<organism evidence="5 6">
    <name type="scientific">Flexibacter flexilis DSM 6793</name>
    <dbReference type="NCBI Taxonomy" id="927664"/>
    <lineage>
        <taxon>Bacteria</taxon>
        <taxon>Pseudomonadati</taxon>
        <taxon>Bacteroidota</taxon>
        <taxon>Cytophagia</taxon>
        <taxon>Cytophagales</taxon>
        <taxon>Flexibacteraceae</taxon>
        <taxon>Flexibacter</taxon>
    </lineage>
</organism>
<reference evidence="5 6" key="1">
    <citation type="submission" date="2016-10" db="EMBL/GenBank/DDBJ databases">
        <authorList>
            <person name="de Groot N.N."/>
        </authorList>
    </citation>
    <scope>NUCLEOTIDE SEQUENCE [LARGE SCALE GENOMIC DNA]</scope>
    <source>
        <strain evidence="5 6">DSM 6793</strain>
    </source>
</reference>
<name>A0A1I1G8C4_9BACT</name>
<feature type="domain" description="LTD" evidence="4">
    <location>
        <begin position="1370"/>
        <end position="1499"/>
    </location>
</feature>
<evidence type="ECO:0000313" key="6">
    <source>
        <dbReference type="Proteomes" id="UP000199514"/>
    </source>
</evidence>
<dbReference type="InterPro" id="IPR036415">
    <property type="entry name" value="Lamin_tail_dom_sf"/>
</dbReference>
<dbReference type="Pfam" id="PF00932">
    <property type="entry name" value="LTD"/>
    <property type="match status" value="5"/>
</dbReference>
<accession>A0A1I1G8C4</accession>
<dbReference type="EMBL" id="FOLE01000002">
    <property type="protein sequence ID" value="SFC07791.1"/>
    <property type="molecule type" value="Genomic_DNA"/>
</dbReference>
<feature type="domain" description="LTD" evidence="4">
    <location>
        <begin position="574"/>
        <end position="698"/>
    </location>
</feature>
<keyword evidence="1 3" id="KW-0732">Signal</keyword>
<dbReference type="STRING" id="927664.SAMN05421780_102490"/>
<feature type="region of interest" description="Disordered" evidence="2">
    <location>
        <begin position="1251"/>
        <end position="1282"/>
    </location>
</feature>
<dbReference type="InterPro" id="IPR032812">
    <property type="entry name" value="SbsA_Ig"/>
</dbReference>
<dbReference type="InterPro" id="IPR001322">
    <property type="entry name" value="Lamin_tail_dom"/>
</dbReference>
<dbReference type="OrthoDB" id="9758406at2"/>
<evidence type="ECO:0000259" key="4">
    <source>
        <dbReference type="PROSITE" id="PS51841"/>
    </source>
</evidence>
<evidence type="ECO:0000313" key="5">
    <source>
        <dbReference type="EMBL" id="SFC07791.1"/>
    </source>
</evidence>
<keyword evidence="6" id="KW-1185">Reference proteome</keyword>
<feature type="domain" description="LTD" evidence="4">
    <location>
        <begin position="1109"/>
        <end position="1227"/>
    </location>
</feature>
<feature type="domain" description="LTD" evidence="4">
    <location>
        <begin position="311"/>
        <end position="433"/>
    </location>
</feature>
<proteinExistence type="predicted"/>
<evidence type="ECO:0000256" key="1">
    <source>
        <dbReference type="ARBA" id="ARBA00022729"/>
    </source>
</evidence>
<feature type="signal peptide" evidence="3">
    <location>
        <begin position="1"/>
        <end position="20"/>
    </location>
</feature>
<dbReference type="Proteomes" id="UP000199514">
    <property type="component" value="Unassembled WGS sequence"/>
</dbReference>
<feature type="chain" id="PRO_5011509494" evidence="3">
    <location>
        <begin position="21"/>
        <end position="1659"/>
    </location>
</feature>
<dbReference type="SUPFAM" id="SSF74853">
    <property type="entry name" value="Lamin A/C globular tail domain"/>
    <property type="match status" value="5"/>
</dbReference>
<dbReference type="Gene3D" id="2.60.40.4070">
    <property type="match status" value="1"/>
</dbReference>
<dbReference type="Gene3D" id="2.60.40.1220">
    <property type="match status" value="5"/>
</dbReference>
<feature type="compositionally biased region" description="Low complexity" evidence="2">
    <location>
        <begin position="1268"/>
        <end position="1279"/>
    </location>
</feature>
<dbReference type="InterPro" id="IPR014755">
    <property type="entry name" value="Cu-Rt/internalin_Ig-like"/>
</dbReference>